<feature type="domain" description="DUF6589" evidence="2">
    <location>
        <begin position="249"/>
        <end position="426"/>
    </location>
</feature>
<keyword evidence="4" id="KW-1185">Reference proteome</keyword>
<evidence type="ECO:0000259" key="2">
    <source>
        <dbReference type="Pfam" id="PF20231"/>
    </source>
</evidence>
<reference evidence="3" key="1">
    <citation type="submission" date="2021-07" db="EMBL/GenBank/DDBJ databases">
        <authorList>
            <person name="Catto M.A."/>
            <person name="Jacobson A."/>
            <person name="Kennedy G."/>
            <person name="Labadie P."/>
            <person name="Hunt B.G."/>
            <person name="Srinivasan R."/>
        </authorList>
    </citation>
    <scope>NUCLEOTIDE SEQUENCE</scope>
    <source>
        <strain evidence="3">PL_HMW_Pooled</strain>
        <tissue evidence="3">Head</tissue>
    </source>
</reference>
<accession>A0AAE1I1D5</accession>
<protein>
    <submittedName>
        <fullName evidence="3">Glycerophosphodiester phosphodiesterase</fullName>
    </submittedName>
</protein>
<dbReference type="AlphaFoldDB" id="A0AAE1I1D5"/>
<gene>
    <name evidence="3" type="ORF">KUF71_006361</name>
</gene>
<proteinExistence type="predicted"/>
<organism evidence="3 4">
    <name type="scientific">Frankliniella fusca</name>
    <dbReference type="NCBI Taxonomy" id="407009"/>
    <lineage>
        <taxon>Eukaryota</taxon>
        <taxon>Metazoa</taxon>
        <taxon>Ecdysozoa</taxon>
        <taxon>Arthropoda</taxon>
        <taxon>Hexapoda</taxon>
        <taxon>Insecta</taxon>
        <taxon>Pterygota</taxon>
        <taxon>Neoptera</taxon>
        <taxon>Paraneoptera</taxon>
        <taxon>Thysanoptera</taxon>
        <taxon>Terebrantia</taxon>
        <taxon>Thripoidea</taxon>
        <taxon>Thripidae</taxon>
        <taxon>Frankliniella</taxon>
    </lineage>
</organism>
<evidence type="ECO:0000313" key="4">
    <source>
        <dbReference type="Proteomes" id="UP001219518"/>
    </source>
</evidence>
<feature type="compositionally biased region" description="Acidic residues" evidence="1">
    <location>
        <begin position="1082"/>
        <end position="1096"/>
    </location>
</feature>
<evidence type="ECO:0000256" key="1">
    <source>
        <dbReference type="SAM" id="MobiDB-lite"/>
    </source>
</evidence>
<dbReference type="Pfam" id="PF20231">
    <property type="entry name" value="DUF6589"/>
    <property type="match status" value="1"/>
</dbReference>
<comment type="caution">
    <text evidence="3">The sequence shown here is derived from an EMBL/GenBank/DDBJ whole genome shotgun (WGS) entry which is preliminary data.</text>
</comment>
<dbReference type="PANTHER" id="PTHR46704">
    <property type="entry name" value="CXC DOMAIN-CONTAINING PROTEIN-RELATED"/>
    <property type="match status" value="1"/>
</dbReference>
<dbReference type="InterPro" id="IPR046496">
    <property type="entry name" value="DUF6589"/>
</dbReference>
<reference evidence="3" key="2">
    <citation type="journal article" date="2023" name="BMC Genomics">
        <title>Pest status, molecular evolution, and epigenetic factors derived from the genome assembly of Frankliniella fusca, a thysanopteran phytovirus vector.</title>
        <authorList>
            <person name="Catto M.A."/>
            <person name="Labadie P.E."/>
            <person name="Jacobson A.L."/>
            <person name="Kennedy G.G."/>
            <person name="Srinivasan R."/>
            <person name="Hunt B.G."/>
        </authorList>
    </citation>
    <scope>NUCLEOTIDE SEQUENCE</scope>
    <source>
        <strain evidence="3">PL_HMW_Pooled</strain>
    </source>
</reference>
<feature type="region of interest" description="Disordered" evidence="1">
    <location>
        <begin position="1082"/>
        <end position="1102"/>
    </location>
</feature>
<evidence type="ECO:0000313" key="3">
    <source>
        <dbReference type="EMBL" id="KAK3931373.1"/>
    </source>
</evidence>
<name>A0AAE1I1D5_9NEOP</name>
<dbReference type="PANTHER" id="PTHR46704:SF1">
    <property type="entry name" value="TELOMERE LENGTH REGULATION PROTEIN TEL2 HOMOLOG"/>
    <property type="match status" value="1"/>
</dbReference>
<dbReference type="EMBL" id="JAHWGI010001423">
    <property type="protein sequence ID" value="KAK3931373.1"/>
    <property type="molecule type" value="Genomic_DNA"/>
</dbReference>
<sequence length="1102" mass="121376">MLGLGVWVHRKIGSRTLCDILHKIGSSVPYSLIQEYEKSAVIQSSLQLDPEAYIQFAFDNFDFYTATIDGHDTIHSMGGMIFVTPKTGVPPRGNLPRLTSETRKIPLAQYGVIALQPYRKPQENGLSHVTVTSADNISINEASSLRVLEARQFDLLWLIGNTAMPKVIPGWNGFMSSAVEGPPYALTATLPLPFVNLNPSDPSTIFTCLSFAADQAEKHGQKFIPVTFDQPLSWKAAEMVLASPQNSPLRKVVVRLGGFHLLMSFMGSIGHLMSGSGLEDLWATVYAKNSVQHMCSGKAYSRAVRAHFLAQTALLRLVLKKIFSCADIAPLRKTLLEMCRATYRRESNDFDSELLFRVLEKLETELNNLAVSSKTGRLWVQYVRQGELIRLLIRAERVGDWGLHLHAVKQMLPYFHSAGHLNYAKSAQLYLQLMAVAESSLPQPEHDRLCSQGFFSVRKNERLWSGNFSDQTIEMDLMRPMKSIGGITMHMHGRGITESTLAVWVGSMPYCSEIVQALEVFCGIARATSEQHADLRDSTISRDAEHLDIFTNWLESHSPFDQPSDKLVSLSSGLIANNSINCDRAYEIGCEAMEKHVGKPFSEVTFHRKDKALPISAMGRSVVIRDTAVQVNPTQLFHRIIVALKDPSALEGHFAYELAPFPTSLFDENGMRKTAKSKLVDAVESLFVCSDAVIPPLPTYIIDGGFLLRKVVWTHPSTYGEIIEIYRKHVVQFYGNGATVVFHGYPEGPTTKDQEHNLRSAAGTSADLSSITPEMVVSDTQARFLSNGKNKSLLIEMLTVSLRSAGVSVFQARADADSLVVSKAIEIAGNDRNCVVVGTDTDLLVLLAGLSSGNLPLHFLIPATGRTGLRVHHIQSIREAMGDAAPNILVAHVITGTDTVSALYMGQKKKALKLLCKPDLEEVITFLTPGQSPDTVAAAGEKILLTLYGCKDQPNLNKARYFLYLRIIARQSVRATFKLESLPPTTAGARQHSLRTYFQIQEWLGKELNPIEWGWKLDSSQYFPVTTLSPAAHKALLELISCNCRSGCGRGCSCVTAGLKCTNICGQCAGITCMNAEAALVSDEEDGEQENEDPDDPPSFAL</sequence>
<dbReference type="Proteomes" id="UP001219518">
    <property type="component" value="Unassembled WGS sequence"/>
</dbReference>